<dbReference type="FunFam" id="3.40.50.450:FF:000002">
    <property type="entry name" value="ATP-dependent 6-phosphofructokinase"/>
    <property type="match status" value="1"/>
</dbReference>
<comment type="similarity">
    <text evidence="12">Belongs to the phosphofructokinase type A (PFKA) family. PPi-dependent PFK group II subfamily. Atypical ATP-dependent clade 'X' sub-subfamily.</text>
</comment>
<feature type="binding site" evidence="12">
    <location>
        <begin position="208"/>
        <end position="210"/>
    </location>
    <ligand>
        <name>substrate</name>
    </ligand>
</feature>
<dbReference type="AlphaFoldDB" id="A0A1T4XN81"/>
<sequence>MSATPSNNPQLDTAIPTLGTAKVTNRVGYCRFVGACEEYWINLTDEDLDDELPEQEPGRPITMEKAGPREKLYFDPSKTRCAIVTCGGLCPGINDVIRAIVLEAHHNYTVQSVVGIPFGLQGFIPEYGHEVRELTPESVANIHQFGGTVLGSSRGPQDPSKIVDTLERRNINCLFIIGGDGTMRAAQSIVSEINDRRLKIAVIGVPKTIDNDISFVTRSFGFDTAVEKATEAIQCAHVEATGVDLGVGLVKVMGRESGFIAGQAALALKEVNYVLIPECPFDLDGPDGLLANLERRLESRRHAVIVCAEGAGQEYCRSSNQTDASGNPVLCDICALLKQRIKDYFGERGKKVPLKFIDPSYIIRSVPANANDRVYCGFLGQHAVHAAMAGKTAMVVSQLQSRYVHLPLHLVTRKRKTVNVRSDFWHAVLESTGQELYACASGTVNGIPHFSAGEGES</sequence>
<dbReference type="STRING" id="1121449.SAMN02745704_02276"/>
<comment type="subunit">
    <text evidence="12">Homodimer.</text>
</comment>
<keyword evidence="6 12" id="KW-0418">Kinase</keyword>
<evidence type="ECO:0000256" key="8">
    <source>
        <dbReference type="ARBA" id="ARBA00022842"/>
    </source>
</evidence>
<dbReference type="InterPro" id="IPR012004">
    <property type="entry name" value="PyroP-dep_PFK_TP0108"/>
</dbReference>
<dbReference type="OrthoDB" id="9802503at2"/>
<evidence type="ECO:0000313" key="15">
    <source>
        <dbReference type="EMBL" id="SKA90999.1"/>
    </source>
</evidence>
<dbReference type="GO" id="GO:0046872">
    <property type="term" value="F:metal ion binding"/>
    <property type="evidence" value="ECO:0007669"/>
    <property type="project" value="UniProtKB-KW"/>
</dbReference>
<dbReference type="EMBL" id="FUYC01000013">
    <property type="protein sequence ID" value="SKA90999.1"/>
    <property type="molecule type" value="Genomic_DNA"/>
</dbReference>
<keyword evidence="3 12" id="KW-0808">Transferase</keyword>
<evidence type="ECO:0000256" key="1">
    <source>
        <dbReference type="ARBA" id="ARBA00001946"/>
    </source>
</evidence>
<dbReference type="PRINTS" id="PR00476">
    <property type="entry name" value="PHFRCTKINASE"/>
</dbReference>
<feature type="region of interest" description="Disordered" evidence="13">
    <location>
        <begin position="47"/>
        <end position="68"/>
    </location>
</feature>
<comment type="pathway">
    <text evidence="12">Carbohydrate degradation; glycolysis; D-glyceraldehyde 3-phosphate and glycerone phosphate from D-glucose: step 3/4.</text>
</comment>
<keyword evidence="12" id="KW-0963">Cytoplasm</keyword>
<feature type="binding site" evidence="12">
    <location>
        <begin position="154"/>
        <end position="155"/>
    </location>
    <ligand>
        <name>ATP</name>
        <dbReference type="ChEBI" id="CHEBI:30616"/>
    </ligand>
</feature>
<dbReference type="SUPFAM" id="SSF53784">
    <property type="entry name" value="Phosphofructokinase"/>
    <property type="match status" value="1"/>
</dbReference>
<keyword evidence="16" id="KW-1185">Reference proteome</keyword>
<feature type="active site" description="Proton acceptor" evidence="12">
    <location>
        <position position="210"/>
    </location>
</feature>
<feature type="domain" description="Phosphofructokinase" evidence="14">
    <location>
        <begin position="80"/>
        <end position="386"/>
    </location>
</feature>
<dbReference type="GO" id="GO:0005737">
    <property type="term" value="C:cytoplasm"/>
    <property type="evidence" value="ECO:0007669"/>
    <property type="project" value="UniProtKB-SubCell"/>
</dbReference>
<dbReference type="Proteomes" id="UP000190027">
    <property type="component" value="Unassembled WGS sequence"/>
</dbReference>
<evidence type="ECO:0000256" key="10">
    <source>
        <dbReference type="ARBA" id="ARBA00048070"/>
    </source>
</evidence>
<name>A0A1T4XN81_9BACT</name>
<keyword evidence="5 12" id="KW-0547">Nucleotide-binding</keyword>
<dbReference type="NCBIfam" id="NF005301">
    <property type="entry name" value="PRK06830.1"/>
    <property type="match status" value="1"/>
</dbReference>
<dbReference type="InterPro" id="IPR000023">
    <property type="entry name" value="Phosphofructokinase_dom"/>
</dbReference>
<feature type="binding site" evidence="12">
    <location>
        <position position="88"/>
    </location>
    <ligand>
        <name>ATP</name>
        <dbReference type="ChEBI" id="CHEBI:30616"/>
    </ligand>
</feature>
<evidence type="ECO:0000256" key="7">
    <source>
        <dbReference type="ARBA" id="ARBA00022840"/>
    </source>
</evidence>
<dbReference type="GO" id="GO:0005524">
    <property type="term" value="F:ATP binding"/>
    <property type="evidence" value="ECO:0007669"/>
    <property type="project" value="UniProtKB-KW"/>
</dbReference>
<keyword evidence="9 12" id="KW-0324">Glycolysis</keyword>
<keyword evidence="4 12" id="KW-0479">Metal-binding</keyword>
<evidence type="ECO:0000256" key="5">
    <source>
        <dbReference type="ARBA" id="ARBA00022741"/>
    </source>
</evidence>
<evidence type="ECO:0000256" key="11">
    <source>
        <dbReference type="ARBA" id="ARBA00048072"/>
    </source>
</evidence>
<dbReference type="EC" id="2.7.1.11" evidence="12"/>
<dbReference type="RefSeq" id="WP_078717825.1">
    <property type="nucleotide sequence ID" value="NZ_FUYC01000013.1"/>
</dbReference>
<comment type="cofactor">
    <cofactor evidence="1 12">
        <name>Mg(2+)</name>
        <dbReference type="ChEBI" id="CHEBI:18420"/>
    </cofactor>
</comment>
<dbReference type="HAMAP" id="MF_01981">
    <property type="entry name" value="Phosphofructokinase_II_X"/>
    <property type="match status" value="1"/>
</dbReference>
<feature type="binding site" evidence="12">
    <location>
        <begin position="179"/>
        <end position="182"/>
    </location>
    <ligand>
        <name>ATP</name>
        <dbReference type="ChEBI" id="CHEBI:30616"/>
    </ligand>
</feature>
<comment type="subcellular location">
    <subcellularLocation>
        <location evidence="12">Cytoplasm</location>
    </subcellularLocation>
</comment>
<dbReference type="InterPro" id="IPR022953">
    <property type="entry name" value="ATP_PFK"/>
</dbReference>
<feature type="binding site" evidence="12">
    <location>
        <begin position="253"/>
        <end position="255"/>
    </location>
    <ligand>
        <name>substrate</name>
    </ligand>
</feature>
<dbReference type="UniPathway" id="UPA00109">
    <property type="reaction ID" value="UER00182"/>
</dbReference>
<evidence type="ECO:0000259" key="14">
    <source>
        <dbReference type="Pfam" id="PF00365"/>
    </source>
</evidence>
<evidence type="ECO:0000256" key="4">
    <source>
        <dbReference type="ARBA" id="ARBA00022723"/>
    </source>
</evidence>
<keyword evidence="7 12" id="KW-0067">ATP-binding</keyword>
<evidence type="ECO:0000256" key="9">
    <source>
        <dbReference type="ARBA" id="ARBA00023152"/>
    </source>
</evidence>
<dbReference type="GO" id="GO:0003872">
    <property type="term" value="F:6-phosphofructokinase activity"/>
    <property type="evidence" value="ECO:0007669"/>
    <property type="project" value="UniProtKB-UniRule"/>
</dbReference>
<accession>A0A1T4XN81</accession>
<proteinExistence type="inferred from homology"/>
<comment type="catalytic activity">
    <reaction evidence="11">
        <text>beta-D-fructose 6-phosphate + diphosphate = beta-D-fructose 1,6-bisphosphate + phosphate + H(+)</text>
        <dbReference type="Rhea" id="RHEA:13613"/>
        <dbReference type="ChEBI" id="CHEBI:15378"/>
        <dbReference type="ChEBI" id="CHEBI:32966"/>
        <dbReference type="ChEBI" id="CHEBI:33019"/>
        <dbReference type="ChEBI" id="CHEBI:43474"/>
        <dbReference type="ChEBI" id="CHEBI:57634"/>
        <dbReference type="EC" id="2.7.1.90"/>
    </reaction>
</comment>
<evidence type="ECO:0000313" key="16">
    <source>
        <dbReference type="Proteomes" id="UP000190027"/>
    </source>
</evidence>
<evidence type="ECO:0000256" key="3">
    <source>
        <dbReference type="ARBA" id="ARBA00022679"/>
    </source>
</evidence>
<feature type="binding site" evidence="12">
    <location>
        <position position="309"/>
    </location>
    <ligand>
        <name>substrate</name>
    </ligand>
</feature>
<feature type="binding site" evidence="12">
    <location>
        <begin position="361"/>
        <end position="364"/>
    </location>
    <ligand>
        <name>substrate</name>
    </ligand>
</feature>
<evidence type="ECO:0000256" key="13">
    <source>
        <dbReference type="SAM" id="MobiDB-lite"/>
    </source>
</evidence>
<dbReference type="PANTHER" id="PTHR45770">
    <property type="entry name" value="ATP-DEPENDENT 6-PHOSPHOFRUCTOKINASE 1"/>
    <property type="match status" value="1"/>
</dbReference>
<dbReference type="InterPro" id="IPR050929">
    <property type="entry name" value="PFKA"/>
</dbReference>
<dbReference type="GO" id="GO:0047334">
    <property type="term" value="F:diphosphate-fructose-6-phosphate 1-phosphotransferase activity"/>
    <property type="evidence" value="ECO:0007669"/>
    <property type="project" value="UniProtKB-EC"/>
</dbReference>
<organism evidence="15 16">
    <name type="scientific">Paucidesulfovibrio gracilis DSM 16080</name>
    <dbReference type="NCBI Taxonomy" id="1121449"/>
    <lineage>
        <taxon>Bacteria</taxon>
        <taxon>Pseudomonadati</taxon>
        <taxon>Thermodesulfobacteriota</taxon>
        <taxon>Desulfovibrionia</taxon>
        <taxon>Desulfovibrionales</taxon>
        <taxon>Desulfovibrionaceae</taxon>
        <taxon>Paucidesulfovibrio</taxon>
    </lineage>
</organism>
<dbReference type="GO" id="GO:0006002">
    <property type="term" value="P:fructose 6-phosphate metabolic process"/>
    <property type="evidence" value="ECO:0007669"/>
    <property type="project" value="InterPro"/>
</dbReference>
<reference evidence="15 16" key="1">
    <citation type="submission" date="2017-02" db="EMBL/GenBank/DDBJ databases">
        <authorList>
            <person name="Peterson S.W."/>
        </authorList>
    </citation>
    <scope>NUCLEOTIDE SEQUENCE [LARGE SCALE GENOMIC DNA]</scope>
    <source>
        <strain evidence="15 16">DSM 16080</strain>
    </source>
</reference>
<dbReference type="Pfam" id="PF00365">
    <property type="entry name" value="PFK"/>
    <property type="match status" value="1"/>
</dbReference>
<keyword evidence="8 12" id="KW-0460">Magnesium</keyword>
<feature type="binding site" evidence="12">
    <location>
        <position position="180"/>
    </location>
    <ligand>
        <name>Mg(2+)</name>
        <dbReference type="ChEBI" id="CHEBI:18420"/>
        <note>catalytic</note>
    </ligand>
</feature>
<evidence type="ECO:0000256" key="6">
    <source>
        <dbReference type="ARBA" id="ARBA00022777"/>
    </source>
</evidence>
<comment type="catalytic activity">
    <reaction evidence="10 12">
        <text>beta-D-fructose 6-phosphate + ATP = beta-D-fructose 1,6-bisphosphate + ADP + H(+)</text>
        <dbReference type="Rhea" id="RHEA:16109"/>
        <dbReference type="ChEBI" id="CHEBI:15378"/>
        <dbReference type="ChEBI" id="CHEBI:30616"/>
        <dbReference type="ChEBI" id="CHEBI:32966"/>
        <dbReference type="ChEBI" id="CHEBI:57634"/>
        <dbReference type="ChEBI" id="CHEBI:456216"/>
        <dbReference type="EC" id="2.7.1.11"/>
    </reaction>
</comment>
<evidence type="ECO:0000256" key="2">
    <source>
        <dbReference type="ARBA" id="ARBA00003138"/>
    </source>
</evidence>
<comment type="function">
    <text evidence="12">Catalyzes the phosphorylation of D-fructose 6-phosphate to fructose 1,6-bisphosphate by ATP, the first committing step of glycolysis.</text>
</comment>
<evidence type="ECO:0000256" key="12">
    <source>
        <dbReference type="HAMAP-Rule" id="MF_01981"/>
    </source>
</evidence>
<dbReference type="PIRSF" id="PIRSF000534">
    <property type="entry name" value="PPi_PFK_TP0108"/>
    <property type="match status" value="1"/>
</dbReference>
<dbReference type="InterPro" id="IPR035966">
    <property type="entry name" value="PKF_sf"/>
</dbReference>
<gene>
    <name evidence="12" type="primary">pfkA</name>
    <name evidence="15" type="ORF">SAMN02745704_02276</name>
</gene>
<feature type="site" description="Important for substrate specificity; cannot use PPi as phosphoryl donor" evidence="12">
    <location>
        <position position="181"/>
    </location>
</feature>
<protein>
    <recommendedName>
        <fullName evidence="12">ATP-dependent 6-phosphofructokinase</fullName>
        <shortName evidence="12">ATP-PFK</shortName>
        <shortName evidence="12">Phosphofructokinase</shortName>
        <ecNumber evidence="12">2.7.1.11</ecNumber>
    </recommendedName>
    <alternativeName>
        <fullName evidence="12">Phosphohexokinase</fullName>
    </alternativeName>
</protein>
<comment type="function">
    <text evidence="2">Catalyzes the phosphorylation of D-fructose 6-phosphate, the first committing step of glycolysis. Uses inorganic phosphate (PPi) as phosphoryl donor instead of ATP like common ATP-dependent phosphofructokinases (ATP-PFKs), which renders the reaction reversible, and can thus function both in glycolysis and gluconeogenesis. Consistently, PPi-PFK can replace the enzymes of both the forward (ATP-PFK) and reverse (fructose-bisphosphatase (FBPase)) reactions.</text>
</comment>
<dbReference type="Gene3D" id="3.40.50.450">
    <property type="match status" value="1"/>
</dbReference>